<dbReference type="CDD" id="cd11393">
    <property type="entry name" value="bHLH_AtbHLH_like"/>
    <property type="match status" value="1"/>
</dbReference>
<feature type="compositionally biased region" description="Basic residues" evidence="4">
    <location>
        <begin position="955"/>
        <end position="964"/>
    </location>
</feature>
<dbReference type="Proteomes" id="UP001497522">
    <property type="component" value="Chromosome 14"/>
</dbReference>
<dbReference type="Pfam" id="PF14215">
    <property type="entry name" value="bHLH-MYC_N"/>
    <property type="match status" value="1"/>
</dbReference>
<evidence type="ECO:0000256" key="1">
    <source>
        <dbReference type="ARBA" id="ARBA00023015"/>
    </source>
</evidence>
<feature type="compositionally biased region" description="Basic and acidic residues" evidence="4">
    <location>
        <begin position="528"/>
        <end position="540"/>
    </location>
</feature>
<dbReference type="Pfam" id="PF00010">
    <property type="entry name" value="HLH"/>
    <property type="match status" value="1"/>
</dbReference>
<evidence type="ECO:0000313" key="6">
    <source>
        <dbReference type="EMBL" id="CAK9864149.1"/>
    </source>
</evidence>
<protein>
    <recommendedName>
        <fullName evidence="5">BHLH domain-containing protein</fullName>
    </recommendedName>
</protein>
<feature type="region of interest" description="Disordered" evidence="4">
    <location>
        <begin position="925"/>
        <end position="964"/>
    </location>
</feature>
<dbReference type="PANTHER" id="PTHR46266:SF4">
    <property type="entry name" value="TRANSCRIPTION FACTOR TT8"/>
    <property type="match status" value="1"/>
</dbReference>
<gene>
    <name evidence="6" type="ORF">CSSPJE1EN2_LOCUS7144</name>
</gene>
<proteinExistence type="predicted"/>
<dbReference type="PROSITE" id="PS50888">
    <property type="entry name" value="BHLH"/>
    <property type="match status" value="1"/>
</dbReference>
<keyword evidence="3" id="KW-0804">Transcription</keyword>
<feature type="region of interest" description="Disordered" evidence="4">
    <location>
        <begin position="528"/>
        <end position="569"/>
    </location>
</feature>
<feature type="domain" description="BHLH" evidence="5">
    <location>
        <begin position="722"/>
        <end position="771"/>
    </location>
</feature>
<keyword evidence="1" id="KW-0805">Transcription regulation</keyword>
<dbReference type="PANTHER" id="PTHR46266">
    <property type="entry name" value="TRANSCRIPTION FACTOR TT8"/>
    <property type="match status" value="1"/>
</dbReference>
<keyword evidence="7" id="KW-1185">Reference proteome</keyword>
<dbReference type="InterPro" id="IPR025610">
    <property type="entry name" value="MYC/MYB_N"/>
</dbReference>
<dbReference type="InterPro" id="IPR036638">
    <property type="entry name" value="HLH_DNA-bd_sf"/>
</dbReference>
<dbReference type="SMART" id="SM00353">
    <property type="entry name" value="HLH"/>
    <property type="match status" value="1"/>
</dbReference>
<evidence type="ECO:0000256" key="4">
    <source>
        <dbReference type="SAM" id="MobiDB-lite"/>
    </source>
</evidence>
<dbReference type="InterPro" id="IPR045239">
    <property type="entry name" value="bHLH95_bHLH"/>
</dbReference>
<evidence type="ECO:0000256" key="2">
    <source>
        <dbReference type="ARBA" id="ARBA00023159"/>
    </source>
</evidence>
<feature type="compositionally biased region" description="Low complexity" evidence="4">
    <location>
        <begin position="939"/>
        <end position="953"/>
    </location>
</feature>
<dbReference type="Gene3D" id="4.10.280.10">
    <property type="entry name" value="Helix-loop-helix DNA-binding domain"/>
    <property type="match status" value="1"/>
</dbReference>
<evidence type="ECO:0000256" key="3">
    <source>
        <dbReference type="ARBA" id="ARBA00023163"/>
    </source>
</evidence>
<keyword evidence="2" id="KW-0010">Activator</keyword>
<dbReference type="EMBL" id="OZ023715">
    <property type="protein sequence ID" value="CAK9864149.1"/>
    <property type="molecule type" value="Genomic_DNA"/>
</dbReference>
<accession>A0ABP1ANL9</accession>
<evidence type="ECO:0000313" key="7">
    <source>
        <dbReference type="Proteomes" id="UP001497522"/>
    </source>
</evidence>
<evidence type="ECO:0000259" key="5">
    <source>
        <dbReference type="PROSITE" id="PS50888"/>
    </source>
</evidence>
<reference evidence="6" key="1">
    <citation type="submission" date="2024-03" db="EMBL/GenBank/DDBJ databases">
        <authorList>
            <consortium name="ELIXIR-Norway"/>
            <consortium name="Elixir Norway"/>
        </authorList>
    </citation>
    <scope>NUCLEOTIDE SEQUENCE</scope>
</reference>
<feature type="compositionally biased region" description="Low complexity" evidence="4">
    <location>
        <begin position="472"/>
        <end position="484"/>
    </location>
</feature>
<feature type="region of interest" description="Disordered" evidence="4">
    <location>
        <begin position="471"/>
        <end position="498"/>
    </location>
</feature>
<organism evidence="6 7">
    <name type="scientific">Sphagnum jensenii</name>
    <dbReference type="NCBI Taxonomy" id="128206"/>
    <lineage>
        <taxon>Eukaryota</taxon>
        <taxon>Viridiplantae</taxon>
        <taxon>Streptophyta</taxon>
        <taxon>Embryophyta</taxon>
        <taxon>Bryophyta</taxon>
        <taxon>Sphagnophytina</taxon>
        <taxon>Sphagnopsida</taxon>
        <taxon>Sphagnales</taxon>
        <taxon>Sphagnaceae</taxon>
        <taxon>Sphagnum</taxon>
    </lineage>
</organism>
<dbReference type="SUPFAM" id="SSF47459">
    <property type="entry name" value="HLH, helix-loop-helix DNA-binding domain"/>
    <property type="match status" value="1"/>
</dbReference>
<dbReference type="InterPro" id="IPR011598">
    <property type="entry name" value="bHLH_dom"/>
</dbReference>
<sequence>MSASWSGESSSSFGLHELSQQELYDVPAASEDDPASAVEVDASVAGAAVVVQELNWKELLQVLVENWSWLLYAVVWKLNPHNRAIVWHQGKFNGGNLQPPGAHLQQHDPAAESRRLEAIFYTVYKSCTFTISPSSGYAARALFQESPLWWTNDMPRLVTEERKDRFLQQSGIKTMVCLPGRGSDGNIYCLEIASTHLILETSELLQTFKQLFVSGSSVFPSLSPLENVVLLPAAGGSSSSSRGGHVEIAAAAAAAWFHAYNYGTAAVAPREVPAPYAFGNRMQSPSWDDHELGILDPNDDLEEIASLQQQQQQEEEVFTQLESMDSAAAGSSTAAADAISNFMQLQPTMALDSLIMQPYHNMDQLDSETTDPAAAVAALQDPPAMSSVINFAALFDTVFGTNSDPAIVSSSCNDDDDDQRQNLEPFHDLVQQQHHQNITLGHHDGHELAQQSSAAISTNPYELMYSDPELQSPAADASTSAATSVRPAAQPDSCLPDRFPRARDQLVVDPAMDLHHGASFLDLDAEPDHSAVKNPFDPHRQQQQQNPSREQCSPFKSLEPSRQLSKRRRLDAVDNYMQRSETASGIFGTAAAAAAVGPSSTAPPPPRPRQSMIELWKSLSRRIQESDRIQRVEQRVQETLIRSSSSSRDAHAGDTSAVVLQQLQLQGAAGAAAVSRSTSDDLLPAPGRGLFDTVSRDVLDQLQIYNIPADWQAPVAHVDQAQIAEKHKMKERDRRSKIKAEINALDSLLPASKKKDTLSILTKAIHYIRQLKDQIAAVRVEKAGSETFLPQQTHDRPAVVQAAAAAGGPASSSSFSSINNLSCCSTRVTVRPAEAHVIADGASTSRDLVIDVKSHNNPQTLIHILSTVRDSALEVGSSDDAGVIQGRMAFSLTVPVPSSLQQTPLYCDKVKEAVEREILQNIAAHDMTSSRLNAPSAASPDSETPTETFTPSPGVKKHKGMSEP</sequence>
<name>A0ABP1ANL9_9BRYO</name>